<dbReference type="AlphaFoldDB" id="A0A7X0SK81"/>
<dbReference type="RefSeq" id="WP_185129072.1">
    <property type="nucleotide sequence ID" value="NZ_JACJVO010000012.1"/>
</dbReference>
<dbReference type="InterPro" id="IPR036514">
    <property type="entry name" value="SGNH_hydro_sf"/>
</dbReference>
<keyword evidence="5" id="KW-1185">Reference proteome</keyword>
<dbReference type="PANTHER" id="PTHR30383:SF5">
    <property type="entry name" value="SGNH HYDROLASE-TYPE ESTERASE DOMAIN-CONTAINING PROTEIN"/>
    <property type="match status" value="1"/>
</dbReference>
<dbReference type="Proteomes" id="UP000564644">
    <property type="component" value="Unassembled WGS sequence"/>
</dbReference>
<sequence>MKPLYGKDALLPEKLRILFLGDSITDDGTYIAFMDAYFRLHAPESRIELINLGVSSETASGLSEPAHPFPRPCVHDRLERALAETRPDWVVVCYGMNDGIYHPLSEERFRAYRDGILRLLGRIRQAGAKAIAMTPPPFDPASLAGGAEKLLPEGLPAYSYETPYADYESVLKRYADWVLSLGEDTADATVGIHGEMLAHIARERAANPAYLSGDGIHPFAPSHWVMAKSLLRTLFNVSLERAPDYVADPDGSASFDLIRSRHRLASAAWKEHVGHTNPNKAEGALPLAEAQAEIEALEARIRELVAGKPELREAVSWSEWEGHERIDFMVDGREGFLILPKEPAAGRPWVWRAEFFDAFAYADRALLAQGWCLAYYRISDMYGCPGAVERMRQFQDYAEEKFDLAKRTVLFGFSRGGLYSFNYAAAHPERVRLLYLDAPVLDIRSWPGGLGAGPGSAFEWSLCLAVYGLTEETARDAKVSPLDQVEPVAAAGIPILIVAGDADEPVPYEENGALLAERYRELGGTIETIVKPGVGHHPHSLSDPAPIVAFVQEHARA</sequence>
<gene>
    <name evidence="4" type="ORF">H7C18_10810</name>
</gene>
<evidence type="ECO:0000259" key="2">
    <source>
        <dbReference type="Pfam" id="PF00326"/>
    </source>
</evidence>
<dbReference type="GO" id="GO:0004622">
    <property type="term" value="F:phosphatidylcholine lysophospholipase activity"/>
    <property type="evidence" value="ECO:0007669"/>
    <property type="project" value="TreeGrafter"/>
</dbReference>
<keyword evidence="1" id="KW-0175">Coiled coil</keyword>
<reference evidence="4 5" key="1">
    <citation type="submission" date="2020-08" db="EMBL/GenBank/DDBJ databases">
        <title>Cohnella phylogeny.</title>
        <authorList>
            <person name="Dunlap C."/>
        </authorList>
    </citation>
    <scope>NUCLEOTIDE SEQUENCE [LARGE SCALE GENOMIC DNA]</scope>
    <source>
        <strain evidence="4 5">CBP 2801</strain>
    </source>
</reference>
<comment type="caution">
    <text evidence="4">The sequence shown here is derived from an EMBL/GenBank/DDBJ whole genome shotgun (WGS) entry which is preliminary data.</text>
</comment>
<dbReference type="EMBL" id="JACJVO010000012">
    <property type="protein sequence ID" value="MBB6731396.1"/>
    <property type="molecule type" value="Genomic_DNA"/>
</dbReference>
<dbReference type="CDD" id="cd01834">
    <property type="entry name" value="SGNH_hydrolase_like_2"/>
    <property type="match status" value="1"/>
</dbReference>
<dbReference type="SUPFAM" id="SSF52266">
    <property type="entry name" value="SGNH hydrolase"/>
    <property type="match status" value="1"/>
</dbReference>
<evidence type="ECO:0000256" key="1">
    <source>
        <dbReference type="SAM" id="Coils"/>
    </source>
</evidence>
<feature type="domain" description="Peptidase S9 prolyl oligopeptidase catalytic" evidence="2">
    <location>
        <begin position="398"/>
        <end position="542"/>
    </location>
</feature>
<dbReference type="PANTHER" id="PTHR30383">
    <property type="entry name" value="THIOESTERASE 1/PROTEASE 1/LYSOPHOSPHOLIPASE L1"/>
    <property type="match status" value="1"/>
</dbReference>
<feature type="domain" description="SGNH hydrolase-type esterase" evidence="3">
    <location>
        <begin position="19"/>
        <end position="218"/>
    </location>
</feature>
<feature type="coiled-coil region" evidence="1">
    <location>
        <begin position="287"/>
        <end position="314"/>
    </location>
</feature>
<dbReference type="Gene3D" id="3.40.50.1820">
    <property type="entry name" value="alpha/beta hydrolase"/>
    <property type="match status" value="1"/>
</dbReference>
<dbReference type="InterPro" id="IPR013830">
    <property type="entry name" value="SGNH_hydro"/>
</dbReference>
<dbReference type="SUPFAM" id="SSF53474">
    <property type="entry name" value="alpha/beta-Hydrolases"/>
    <property type="match status" value="1"/>
</dbReference>
<dbReference type="InterPro" id="IPR051532">
    <property type="entry name" value="Ester_Hydrolysis_Enzymes"/>
</dbReference>
<proteinExistence type="predicted"/>
<organism evidence="4 5">
    <name type="scientific">Cohnella zeiphila</name>
    <dbReference type="NCBI Taxonomy" id="2761120"/>
    <lineage>
        <taxon>Bacteria</taxon>
        <taxon>Bacillati</taxon>
        <taxon>Bacillota</taxon>
        <taxon>Bacilli</taxon>
        <taxon>Bacillales</taxon>
        <taxon>Paenibacillaceae</taxon>
        <taxon>Cohnella</taxon>
    </lineage>
</organism>
<dbReference type="Pfam" id="PF13472">
    <property type="entry name" value="Lipase_GDSL_2"/>
    <property type="match status" value="1"/>
</dbReference>
<evidence type="ECO:0000259" key="3">
    <source>
        <dbReference type="Pfam" id="PF13472"/>
    </source>
</evidence>
<protein>
    <submittedName>
        <fullName evidence="4">Prolyl oligopeptidase family serine peptidase</fullName>
    </submittedName>
</protein>
<evidence type="ECO:0000313" key="4">
    <source>
        <dbReference type="EMBL" id="MBB6731396.1"/>
    </source>
</evidence>
<dbReference type="InterPro" id="IPR001375">
    <property type="entry name" value="Peptidase_S9_cat"/>
</dbReference>
<dbReference type="GO" id="GO:0008236">
    <property type="term" value="F:serine-type peptidase activity"/>
    <property type="evidence" value="ECO:0007669"/>
    <property type="project" value="InterPro"/>
</dbReference>
<dbReference type="Pfam" id="PF00326">
    <property type="entry name" value="Peptidase_S9"/>
    <property type="match status" value="1"/>
</dbReference>
<dbReference type="GO" id="GO:0006508">
    <property type="term" value="P:proteolysis"/>
    <property type="evidence" value="ECO:0007669"/>
    <property type="project" value="InterPro"/>
</dbReference>
<dbReference type="Gene3D" id="3.40.50.1110">
    <property type="entry name" value="SGNH hydrolase"/>
    <property type="match status" value="1"/>
</dbReference>
<evidence type="ECO:0000313" key="5">
    <source>
        <dbReference type="Proteomes" id="UP000564644"/>
    </source>
</evidence>
<name>A0A7X0SK81_9BACL</name>
<dbReference type="InterPro" id="IPR029058">
    <property type="entry name" value="AB_hydrolase_fold"/>
</dbReference>
<accession>A0A7X0SK81</accession>